<evidence type="ECO:0000259" key="2">
    <source>
        <dbReference type="PROSITE" id="PS50918"/>
    </source>
</evidence>
<sequence>MSSKINPNNLPQKIEVPNVMNFGTGPPGSLHNSLSSAKSINPSHIESPPFSPGMGRGIQGIMPGPQIGMMQGPPMNQMGGPFGGIPNNGSQGMGFIQNMPSGQNFGGMGNAKIPQGMGSMGQMPPFNGPGIQHVNSNQSSLANSEMSSINSTNQMARPIALGLPPQSMAPSSIMPNMQGSNAFPLPGSNMPPFPSANIPVPPKPGNMGPQMQNLPLPGQGIPMLNPQIPPLPQKGGLPMPPFQNGNVPMPPAFQTSNIPMPPIPQIPPKPNQNIPLPPTPQLPNLNSPMSPNLPNVPMPPVSSNSGQFFMPPLPPVPGGNSNLPPSGPMIPGNFPAPQNQNKFPMFPGSEMSQPPPGPKMPQLPSGSGMSQFPPGSGMSQFPPGSGMSQLPPGPGIIPMPPNFGAMQGNFPNPQQSISNPFLSISSKESSISIRIPLSNEASKPENRDFIANSAQANLPNSMVYSQSAGPDQASIVVSGPKHELEYSSNIINSIDPHGQLENQWYYLHENGKFVPYNANSCTLIERAFRENKPDINLGIYHIIFGQNEHPHVQVTNSGFIYRTVRRGLNSNFNQFAPSDIIWYWTDDSGSAWKRYEPEACKQMEFYYQEFRKEINVGSLNNMDSTQRTILSKTKSVLISGNNGFSYMVDFVNMIQINEKSSRWRGIKRGEDRGTLRLSAFGKKNESIPWIPHN</sequence>
<feature type="region of interest" description="Disordered" evidence="1">
    <location>
        <begin position="348"/>
        <end position="392"/>
    </location>
</feature>
<feature type="region of interest" description="Disordered" evidence="1">
    <location>
        <begin position="1"/>
        <end position="42"/>
    </location>
</feature>
<evidence type="ECO:0000313" key="3">
    <source>
        <dbReference type="EMBL" id="OMJ96071.1"/>
    </source>
</evidence>
<dbReference type="Proteomes" id="UP000187209">
    <property type="component" value="Unassembled WGS sequence"/>
</dbReference>
<proteinExistence type="predicted"/>
<dbReference type="AlphaFoldDB" id="A0A1R2D4C9"/>
<organism evidence="3 4">
    <name type="scientific">Stentor coeruleus</name>
    <dbReference type="NCBI Taxonomy" id="5963"/>
    <lineage>
        <taxon>Eukaryota</taxon>
        <taxon>Sar</taxon>
        <taxon>Alveolata</taxon>
        <taxon>Ciliophora</taxon>
        <taxon>Postciliodesmatophora</taxon>
        <taxon>Heterotrichea</taxon>
        <taxon>Heterotrichida</taxon>
        <taxon>Stentoridae</taxon>
        <taxon>Stentor</taxon>
    </lineage>
</organism>
<accession>A0A1R2D4C9</accession>
<dbReference type="Gene3D" id="3.30.720.50">
    <property type="match status" value="2"/>
</dbReference>
<dbReference type="SMART" id="SM00678">
    <property type="entry name" value="WWE"/>
    <property type="match status" value="2"/>
</dbReference>
<feature type="compositionally biased region" description="Polar residues" evidence="1">
    <location>
        <begin position="30"/>
        <end position="42"/>
    </location>
</feature>
<name>A0A1R2D4C9_9CILI</name>
<dbReference type="InterPro" id="IPR037197">
    <property type="entry name" value="WWE_dom_sf"/>
</dbReference>
<evidence type="ECO:0000313" key="4">
    <source>
        <dbReference type="Proteomes" id="UP000187209"/>
    </source>
</evidence>
<dbReference type="EMBL" id="MPUH01000004">
    <property type="protein sequence ID" value="OMJ96071.1"/>
    <property type="molecule type" value="Genomic_DNA"/>
</dbReference>
<feature type="domain" description="WWE" evidence="2">
    <location>
        <begin position="489"/>
        <end position="566"/>
    </location>
</feature>
<reference evidence="3 4" key="1">
    <citation type="submission" date="2016-11" db="EMBL/GenBank/DDBJ databases">
        <title>The macronuclear genome of Stentor coeruleus: a giant cell with tiny introns.</title>
        <authorList>
            <person name="Slabodnick M."/>
            <person name="Ruby J.G."/>
            <person name="Reiff S.B."/>
            <person name="Swart E.C."/>
            <person name="Gosai S."/>
            <person name="Prabakaran S."/>
            <person name="Witkowska E."/>
            <person name="Larue G.E."/>
            <person name="Fisher S."/>
            <person name="Freeman R.M."/>
            <person name="Gunawardena J."/>
            <person name="Chu W."/>
            <person name="Stover N.A."/>
            <person name="Gregory B.D."/>
            <person name="Nowacki M."/>
            <person name="Derisi J."/>
            <person name="Roy S.W."/>
            <person name="Marshall W.F."/>
            <person name="Sood P."/>
        </authorList>
    </citation>
    <scope>NUCLEOTIDE SEQUENCE [LARGE SCALE GENOMIC DNA]</scope>
    <source>
        <strain evidence="3">WM001</strain>
    </source>
</reference>
<dbReference type="GO" id="GO:0008270">
    <property type="term" value="F:zinc ion binding"/>
    <property type="evidence" value="ECO:0007669"/>
    <property type="project" value="InterPro"/>
</dbReference>
<feature type="domain" description="WWE" evidence="2">
    <location>
        <begin position="567"/>
        <end position="668"/>
    </location>
</feature>
<dbReference type="InterPro" id="IPR018123">
    <property type="entry name" value="WWE-dom_subgr"/>
</dbReference>
<dbReference type="Pfam" id="PF02825">
    <property type="entry name" value="WWE"/>
    <property type="match status" value="2"/>
</dbReference>
<dbReference type="InterPro" id="IPR004170">
    <property type="entry name" value="WWE_dom"/>
</dbReference>
<dbReference type="PROSITE" id="PS50918">
    <property type="entry name" value="WWE"/>
    <property type="match status" value="2"/>
</dbReference>
<feature type="compositionally biased region" description="Polar residues" evidence="1">
    <location>
        <begin position="1"/>
        <end position="11"/>
    </location>
</feature>
<keyword evidence="4" id="KW-1185">Reference proteome</keyword>
<comment type="caution">
    <text evidence="3">The sequence shown here is derived from an EMBL/GenBank/DDBJ whole genome shotgun (WGS) entry which is preliminary data.</text>
</comment>
<gene>
    <name evidence="3" type="ORF">SteCoe_455</name>
</gene>
<protein>
    <recommendedName>
        <fullName evidence="2">WWE domain-containing protein</fullName>
    </recommendedName>
</protein>
<dbReference type="SUPFAM" id="SSF117839">
    <property type="entry name" value="WWE domain"/>
    <property type="match status" value="2"/>
</dbReference>
<evidence type="ECO:0000256" key="1">
    <source>
        <dbReference type="SAM" id="MobiDB-lite"/>
    </source>
</evidence>